<protein>
    <submittedName>
        <fullName evidence="4">Leucine-rich repeat-containing protein 15</fullName>
    </submittedName>
</protein>
<dbReference type="SUPFAM" id="SSF52058">
    <property type="entry name" value="L domain-like"/>
    <property type="match status" value="1"/>
</dbReference>
<dbReference type="InterPro" id="IPR001611">
    <property type="entry name" value="Leu-rich_rpt"/>
</dbReference>
<gene>
    <name evidence="4" type="ORF">H4Q32_000509</name>
</gene>
<evidence type="ECO:0000256" key="1">
    <source>
        <dbReference type="ARBA" id="ARBA00022614"/>
    </source>
</evidence>
<keyword evidence="3" id="KW-0812">Transmembrane</keyword>
<keyword evidence="3" id="KW-0472">Membrane</keyword>
<dbReference type="Pfam" id="PF13855">
    <property type="entry name" value="LRR_8"/>
    <property type="match status" value="1"/>
</dbReference>
<comment type="caution">
    <text evidence="4">The sequence shown here is derived from an EMBL/GenBank/DDBJ whole genome shotgun (WGS) entry which is preliminary data.</text>
</comment>
<proteinExistence type="predicted"/>
<feature type="transmembrane region" description="Helical" evidence="3">
    <location>
        <begin position="429"/>
        <end position="450"/>
    </location>
</feature>
<dbReference type="Proteomes" id="UP000830375">
    <property type="component" value="Unassembled WGS sequence"/>
</dbReference>
<dbReference type="InterPro" id="IPR032675">
    <property type="entry name" value="LRR_dom_sf"/>
</dbReference>
<dbReference type="PANTHER" id="PTHR31450">
    <property type="entry name" value="LEUCINE-RICH REPEAT-CONTAINING PROTEIN 19 LRRC19 FAMILY MEMBER"/>
    <property type="match status" value="1"/>
</dbReference>
<dbReference type="Gene3D" id="3.80.10.10">
    <property type="entry name" value="Ribonuclease Inhibitor"/>
    <property type="match status" value="2"/>
</dbReference>
<evidence type="ECO:0000313" key="5">
    <source>
        <dbReference type="Proteomes" id="UP000830375"/>
    </source>
</evidence>
<dbReference type="SMART" id="SM00369">
    <property type="entry name" value="LRR_TYP"/>
    <property type="match status" value="8"/>
</dbReference>
<name>A0ABQ8LJ98_LABRO</name>
<evidence type="ECO:0000256" key="3">
    <source>
        <dbReference type="SAM" id="Phobius"/>
    </source>
</evidence>
<sequence>MMGWNDEAMKGGRARFTGLSRDSLSTMGCTILSIAHIPYAPNGWMRLSETEKERGVSCGPLMPFQELPSFAPKCSGQTLFSCPCTIALPSWLQTHKVCCTDIYTHSPPAAAPLMTDNKLRTSRMHLLFVLPLVLDVQSISMIHNSTYDCTCDLVLKIANCTSSNFTHLPAALPPLTEQLDLSLNHLSAIQPRAFHGTRRLRVLLLSDNVIGALADGAFSLLEGLLRLDLSRNRISFLSEGFSQGLGSLRDLSLAENRLTSLDSSCFVHFDALQRLNFSHNTIETIKMRAFGSMSTLRQLHLNSNNLTLLRNGIFSMLRNLEVLNLHHNQIHYLDVGVLSPLTGLAVLDLTNNNLSTIQFKTFLSLNTYSTHIMLQGNPWNCDCDLQRVFRKLCNVKRLFLDDYDNLTCVNLDESHRNYTMKEEFCIAEMVTVLVITITVIITVVAAIVMAEKKRKKKNKEKHWTEVGEVSCASQA</sequence>
<keyword evidence="3" id="KW-1133">Transmembrane helix</keyword>
<evidence type="ECO:0000313" key="4">
    <source>
        <dbReference type="EMBL" id="KAI2650505.1"/>
    </source>
</evidence>
<keyword evidence="2" id="KW-0677">Repeat</keyword>
<evidence type="ECO:0000256" key="2">
    <source>
        <dbReference type="ARBA" id="ARBA00022737"/>
    </source>
</evidence>
<organism evidence="4 5">
    <name type="scientific">Labeo rohita</name>
    <name type="common">Indian major carp</name>
    <name type="synonym">Cyprinus rohita</name>
    <dbReference type="NCBI Taxonomy" id="84645"/>
    <lineage>
        <taxon>Eukaryota</taxon>
        <taxon>Metazoa</taxon>
        <taxon>Chordata</taxon>
        <taxon>Craniata</taxon>
        <taxon>Vertebrata</taxon>
        <taxon>Euteleostomi</taxon>
        <taxon>Actinopterygii</taxon>
        <taxon>Neopterygii</taxon>
        <taxon>Teleostei</taxon>
        <taxon>Ostariophysi</taxon>
        <taxon>Cypriniformes</taxon>
        <taxon>Cyprinidae</taxon>
        <taxon>Labeoninae</taxon>
        <taxon>Labeonini</taxon>
        <taxon>Labeo</taxon>
    </lineage>
</organism>
<dbReference type="PANTHER" id="PTHR31450:SF4">
    <property type="entry name" value="LEUCINE-RICH REPEAT-CONTAINING PROTEIN 19"/>
    <property type="match status" value="1"/>
</dbReference>
<dbReference type="PROSITE" id="PS51450">
    <property type="entry name" value="LRR"/>
    <property type="match status" value="3"/>
</dbReference>
<keyword evidence="5" id="KW-1185">Reference proteome</keyword>
<dbReference type="InterPro" id="IPR003591">
    <property type="entry name" value="Leu-rich_rpt_typical-subtyp"/>
</dbReference>
<reference evidence="4 5" key="1">
    <citation type="submission" date="2022-01" db="EMBL/GenBank/DDBJ databases">
        <title>A high-quality chromosome-level genome assembly of rohu carp, Labeo rohita.</title>
        <authorList>
            <person name="Arick M.A. II"/>
            <person name="Hsu C.-Y."/>
            <person name="Magbanua Z."/>
            <person name="Pechanova O."/>
            <person name="Grover C."/>
            <person name="Miller E."/>
            <person name="Thrash A."/>
            <person name="Ezzel L."/>
            <person name="Alam S."/>
            <person name="Benzie J."/>
            <person name="Hamilton M."/>
            <person name="Karsi A."/>
            <person name="Lawrence M.L."/>
            <person name="Peterson D.G."/>
        </authorList>
    </citation>
    <scope>NUCLEOTIDE SEQUENCE [LARGE SCALE GENOMIC DNA]</scope>
    <source>
        <strain evidence="5">BAU-BD-2019</strain>
        <tissue evidence="4">Blood</tissue>
    </source>
</reference>
<accession>A0ABQ8LJ98</accession>
<dbReference type="EMBL" id="JACTAM010000022">
    <property type="protein sequence ID" value="KAI2650505.1"/>
    <property type="molecule type" value="Genomic_DNA"/>
</dbReference>
<keyword evidence="1" id="KW-0433">Leucine-rich repeat</keyword>